<gene>
    <name evidence="1" type="ORF">B0T15DRAFT_422945</name>
</gene>
<protein>
    <submittedName>
        <fullName evidence="1">Uncharacterized protein</fullName>
    </submittedName>
</protein>
<accession>A0AAJ0LYS8</accession>
<reference evidence="1" key="2">
    <citation type="submission" date="2023-06" db="EMBL/GenBank/DDBJ databases">
        <authorList>
            <consortium name="Lawrence Berkeley National Laboratory"/>
            <person name="Mondo S.J."/>
            <person name="Hensen N."/>
            <person name="Bonometti L."/>
            <person name="Westerberg I."/>
            <person name="Brannstrom I.O."/>
            <person name="Guillou S."/>
            <person name="Cros-Aarteil S."/>
            <person name="Calhoun S."/>
            <person name="Haridas S."/>
            <person name="Kuo A."/>
            <person name="Pangilinan J."/>
            <person name="Riley R."/>
            <person name="Labutti K."/>
            <person name="Andreopoulos B."/>
            <person name="Lipzen A."/>
            <person name="Chen C."/>
            <person name="Yanf M."/>
            <person name="Daum C."/>
            <person name="Ng V."/>
            <person name="Clum A."/>
            <person name="Steindorff A."/>
            <person name="Ohm R."/>
            <person name="Martin F."/>
            <person name="Silar P."/>
            <person name="Natvig D."/>
            <person name="Lalanne C."/>
            <person name="Gautier V."/>
            <person name="Ament-Velasquez S.L."/>
            <person name="Kruys A."/>
            <person name="Hutchinson M.I."/>
            <person name="Powell A.J."/>
            <person name="Barry K."/>
            <person name="Miller A.N."/>
            <person name="Grigoriev I.V."/>
            <person name="Debuchy R."/>
            <person name="Gladieux P."/>
            <person name="Thoren M.H."/>
            <person name="Johannesson H."/>
        </authorList>
    </citation>
    <scope>NUCLEOTIDE SEQUENCE</scope>
    <source>
        <strain evidence="1">CBS 333.67</strain>
    </source>
</reference>
<comment type="caution">
    <text evidence="1">The sequence shown here is derived from an EMBL/GenBank/DDBJ whole genome shotgun (WGS) entry which is preliminary data.</text>
</comment>
<name>A0AAJ0LYS8_9PEZI</name>
<organism evidence="1 2">
    <name type="scientific">Chaetomium strumarium</name>
    <dbReference type="NCBI Taxonomy" id="1170767"/>
    <lineage>
        <taxon>Eukaryota</taxon>
        <taxon>Fungi</taxon>
        <taxon>Dikarya</taxon>
        <taxon>Ascomycota</taxon>
        <taxon>Pezizomycotina</taxon>
        <taxon>Sordariomycetes</taxon>
        <taxon>Sordariomycetidae</taxon>
        <taxon>Sordariales</taxon>
        <taxon>Chaetomiaceae</taxon>
        <taxon>Chaetomium</taxon>
    </lineage>
</organism>
<dbReference type="GeneID" id="87884409"/>
<dbReference type="EMBL" id="JAUDZG010000007">
    <property type="protein sequence ID" value="KAK3302701.1"/>
    <property type="molecule type" value="Genomic_DNA"/>
</dbReference>
<dbReference type="RefSeq" id="XP_062718481.1">
    <property type="nucleotide sequence ID" value="XM_062865580.1"/>
</dbReference>
<dbReference type="AlphaFoldDB" id="A0AAJ0LYS8"/>
<evidence type="ECO:0000313" key="1">
    <source>
        <dbReference type="EMBL" id="KAK3302701.1"/>
    </source>
</evidence>
<proteinExistence type="predicted"/>
<dbReference type="Proteomes" id="UP001273166">
    <property type="component" value="Unassembled WGS sequence"/>
</dbReference>
<evidence type="ECO:0000313" key="2">
    <source>
        <dbReference type="Proteomes" id="UP001273166"/>
    </source>
</evidence>
<keyword evidence="2" id="KW-1185">Reference proteome</keyword>
<sequence length="172" mass="19846">MDSPSTLNSWPSYPPNPPAAANETSHYAIMSFMLDFYRHTIILVDLRFTIHWDAGKQSQRFAPVAFAAELITEDPDLFIQSLDAACQERIRAVTKYTMYRFDKPVNFEVERSFVWKGFEKARLSIRGLSPDELWAQLQLMKTRGYQDCVRVDMAVEIEAGEELRGQRIMISS</sequence>
<reference evidence="1" key="1">
    <citation type="journal article" date="2023" name="Mol. Phylogenet. Evol.">
        <title>Genome-scale phylogeny and comparative genomics of the fungal order Sordariales.</title>
        <authorList>
            <person name="Hensen N."/>
            <person name="Bonometti L."/>
            <person name="Westerberg I."/>
            <person name="Brannstrom I.O."/>
            <person name="Guillou S."/>
            <person name="Cros-Aarteil S."/>
            <person name="Calhoun S."/>
            <person name="Haridas S."/>
            <person name="Kuo A."/>
            <person name="Mondo S."/>
            <person name="Pangilinan J."/>
            <person name="Riley R."/>
            <person name="LaButti K."/>
            <person name="Andreopoulos B."/>
            <person name="Lipzen A."/>
            <person name="Chen C."/>
            <person name="Yan M."/>
            <person name="Daum C."/>
            <person name="Ng V."/>
            <person name="Clum A."/>
            <person name="Steindorff A."/>
            <person name="Ohm R.A."/>
            <person name="Martin F."/>
            <person name="Silar P."/>
            <person name="Natvig D.O."/>
            <person name="Lalanne C."/>
            <person name="Gautier V."/>
            <person name="Ament-Velasquez S.L."/>
            <person name="Kruys A."/>
            <person name="Hutchinson M.I."/>
            <person name="Powell A.J."/>
            <person name="Barry K."/>
            <person name="Miller A.N."/>
            <person name="Grigoriev I.V."/>
            <person name="Debuchy R."/>
            <person name="Gladieux P."/>
            <person name="Hiltunen Thoren M."/>
            <person name="Johannesson H."/>
        </authorList>
    </citation>
    <scope>NUCLEOTIDE SEQUENCE</scope>
    <source>
        <strain evidence="1">CBS 333.67</strain>
    </source>
</reference>